<dbReference type="InterPro" id="IPR006179">
    <property type="entry name" value="5_nucleotidase/apyrase"/>
</dbReference>
<organism evidence="5 6">
    <name type="scientific">Mola mola</name>
    <name type="common">Ocean sunfish</name>
    <name type="synonym">Tetraodon mola</name>
    <dbReference type="NCBI Taxonomy" id="94237"/>
    <lineage>
        <taxon>Eukaryota</taxon>
        <taxon>Metazoa</taxon>
        <taxon>Chordata</taxon>
        <taxon>Craniata</taxon>
        <taxon>Vertebrata</taxon>
        <taxon>Euteleostomi</taxon>
        <taxon>Actinopterygii</taxon>
        <taxon>Neopterygii</taxon>
        <taxon>Teleostei</taxon>
        <taxon>Neoteleostei</taxon>
        <taxon>Acanthomorphata</taxon>
        <taxon>Eupercaria</taxon>
        <taxon>Tetraodontiformes</taxon>
        <taxon>Molidae</taxon>
        <taxon>Mola</taxon>
    </lineage>
</organism>
<dbReference type="InterPro" id="IPR006146">
    <property type="entry name" value="5'-Nucleotdase_CS"/>
</dbReference>
<dbReference type="GO" id="GO:0000166">
    <property type="term" value="F:nucleotide binding"/>
    <property type="evidence" value="ECO:0007669"/>
    <property type="project" value="InterPro"/>
</dbReference>
<dbReference type="EC" id="3.1.3.5" evidence="2"/>
<dbReference type="PROSITE" id="PS00785">
    <property type="entry name" value="5_NUCLEOTIDASE_1"/>
    <property type="match status" value="1"/>
</dbReference>
<dbReference type="SUPFAM" id="SSF56300">
    <property type="entry name" value="Metallo-dependent phosphatases"/>
    <property type="match status" value="1"/>
</dbReference>
<evidence type="ECO:0000259" key="4">
    <source>
        <dbReference type="Pfam" id="PF00149"/>
    </source>
</evidence>
<dbReference type="Ensembl" id="ENSMMOT00000023600.1">
    <property type="protein sequence ID" value="ENSMMOP00000023216.1"/>
    <property type="gene ID" value="ENSMMOG00000017668.1"/>
</dbReference>
<feature type="chain" id="PRO_5018738698" description="5'-nucleotidase" evidence="3">
    <location>
        <begin position="24"/>
        <end position="258"/>
    </location>
</feature>
<dbReference type="PRINTS" id="PR01607">
    <property type="entry name" value="APYRASEFAMLY"/>
</dbReference>
<sequence>MCLTGAEMAPLLSLLLLPGFSVSDSGTWDLVLLHTNDVHARVEETSRSSGKCSGAGGCLARVARRATMNRKIRASESHVLLLDAGDQFQGTVWFNHYSGAEAAHFMNQLGCDAMALGNHEFDNDIEGLMKPFLEQKYPNVKLKQPGGPLVAGCSIVNKCLLLHVGSELEFEDEVTSLQRQVNRLQTLGVNKIIALGHSGFDVDQEIAKKVCGVDVVVGGHTNTFLFSGWKTFQSTKLSGWKKLLSDLVLKKKFVFVHE</sequence>
<dbReference type="GO" id="GO:0046872">
    <property type="term" value="F:metal ion binding"/>
    <property type="evidence" value="ECO:0007669"/>
    <property type="project" value="InterPro"/>
</dbReference>
<dbReference type="OMA" id="EFKLMSM"/>
<feature type="signal peptide" evidence="3">
    <location>
        <begin position="1"/>
        <end position="23"/>
    </location>
</feature>
<reference evidence="5" key="2">
    <citation type="submission" date="2025-09" db="UniProtKB">
        <authorList>
            <consortium name="Ensembl"/>
        </authorList>
    </citation>
    <scope>IDENTIFICATION</scope>
</reference>
<dbReference type="GO" id="GO:0005886">
    <property type="term" value="C:plasma membrane"/>
    <property type="evidence" value="ECO:0007669"/>
    <property type="project" value="TreeGrafter"/>
</dbReference>
<keyword evidence="6" id="KW-1185">Reference proteome</keyword>
<dbReference type="STRING" id="94237.ENSMMOP00000023216"/>
<feature type="domain" description="Calcineurin-like phosphoesterase" evidence="4">
    <location>
        <begin position="32"/>
        <end position="221"/>
    </location>
</feature>
<dbReference type="Proteomes" id="UP000261620">
    <property type="component" value="Unplaced"/>
</dbReference>
<name>A0A3Q3XIQ2_MOLML</name>
<proteinExistence type="predicted"/>
<dbReference type="AlphaFoldDB" id="A0A3Q3XIQ2"/>
<evidence type="ECO:0000313" key="5">
    <source>
        <dbReference type="Ensembl" id="ENSMMOP00000023216.1"/>
    </source>
</evidence>
<evidence type="ECO:0000256" key="3">
    <source>
        <dbReference type="SAM" id="SignalP"/>
    </source>
</evidence>
<dbReference type="GO" id="GO:0008253">
    <property type="term" value="F:5'-nucleotidase activity"/>
    <property type="evidence" value="ECO:0007669"/>
    <property type="project" value="UniProtKB-EC"/>
</dbReference>
<evidence type="ECO:0000256" key="1">
    <source>
        <dbReference type="ARBA" id="ARBA00000815"/>
    </source>
</evidence>
<dbReference type="Gene3D" id="3.60.21.10">
    <property type="match status" value="2"/>
</dbReference>
<accession>A0A3Q3XIQ2</accession>
<dbReference type="InterPro" id="IPR029052">
    <property type="entry name" value="Metallo-depent_PP-like"/>
</dbReference>
<protein>
    <recommendedName>
        <fullName evidence="2">5'-nucleotidase</fullName>
        <ecNumber evidence="2">3.1.3.5</ecNumber>
    </recommendedName>
</protein>
<dbReference type="InterPro" id="IPR004843">
    <property type="entry name" value="Calcineurin-like_PHP"/>
</dbReference>
<comment type="catalytic activity">
    <reaction evidence="1">
        <text>a ribonucleoside 5'-phosphate + H2O = a ribonucleoside + phosphate</text>
        <dbReference type="Rhea" id="RHEA:12484"/>
        <dbReference type="ChEBI" id="CHEBI:15377"/>
        <dbReference type="ChEBI" id="CHEBI:18254"/>
        <dbReference type="ChEBI" id="CHEBI:43474"/>
        <dbReference type="ChEBI" id="CHEBI:58043"/>
        <dbReference type="EC" id="3.1.3.5"/>
    </reaction>
</comment>
<dbReference type="PANTHER" id="PTHR11575">
    <property type="entry name" value="5'-NUCLEOTIDASE-RELATED"/>
    <property type="match status" value="1"/>
</dbReference>
<evidence type="ECO:0000256" key="2">
    <source>
        <dbReference type="ARBA" id="ARBA00012643"/>
    </source>
</evidence>
<dbReference type="PANTHER" id="PTHR11575:SF24">
    <property type="entry name" value="5'-NUCLEOTIDASE"/>
    <property type="match status" value="1"/>
</dbReference>
<keyword evidence="3" id="KW-0732">Signal</keyword>
<reference evidence="5" key="1">
    <citation type="submission" date="2025-08" db="UniProtKB">
        <authorList>
            <consortium name="Ensembl"/>
        </authorList>
    </citation>
    <scope>IDENTIFICATION</scope>
</reference>
<dbReference type="Pfam" id="PF00149">
    <property type="entry name" value="Metallophos"/>
    <property type="match status" value="1"/>
</dbReference>
<evidence type="ECO:0000313" key="6">
    <source>
        <dbReference type="Proteomes" id="UP000261620"/>
    </source>
</evidence>
<dbReference type="GO" id="GO:0006196">
    <property type="term" value="P:AMP catabolic process"/>
    <property type="evidence" value="ECO:0007669"/>
    <property type="project" value="TreeGrafter"/>
</dbReference>